<name>A0A7H8QPV0_TALRU</name>
<evidence type="ECO:0000256" key="1">
    <source>
        <dbReference type="SAM" id="MobiDB-lite"/>
    </source>
</evidence>
<dbReference type="OrthoDB" id="4223756at2759"/>
<organism evidence="2 3">
    <name type="scientific">Talaromyces rugulosus</name>
    <name type="common">Penicillium rugulosum</name>
    <dbReference type="NCBI Taxonomy" id="121627"/>
    <lineage>
        <taxon>Eukaryota</taxon>
        <taxon>Fungi</taxon>
        <taxon>Dikarya</taxon>
        <taxon>Ascomycota</taxon>
        <taxon>Pezizomycotina</taxon>
        <taxon>Eurotiomycetes</taxon>
        <taxon>Eurotiomycetidae</taxon>
        <taxon>Eurotiales</taxon>
        <taxon>Trichocomaceae</taxon>
        <taxon>Talaromyces</taxon>
        <taxon>Talaromyces sect. Islandici</taxon>
    </lineage>
</organism>
<dbReference type="EMBL" id="CP055899">
    <property type="protein sequence ID" value="QKX55886.1"/>
    <property type="molecule type" value="Genomic_DNA"/>
</dbReference>
<accession>A0A7H8QPV0</accession>
<dbReference type="Proteomes" id="UP000509510">
    <property type="component" value="Chromosome II"/>
</dbReference>
<feature type="compositionally biased region" description="Low complexity" evidence="1">
    <location>
        <begin position="15"/>
        <end position="47"/>
    </location>
</feature>
<feature type="region of interest" description="Disordered" evidence="1">
    <location>
        <begin position="15"/>
        <end position="51"/>
    </location>
</feature>
<sequence length="145" mass="16492">MTLLWSFDSRRSSIHSSRSSSLTSSQNNAHSNSNSNSNSDHPNQPNDINMNMAELAFARPPSELLAVPRPLPMPLAGITKLRDRLSFKHARAALAEREILKRENRCKRPLTARNVDTFLIEQDLNDARIRRADNLHVSQWLQQLP</sequence>
<reference evidence="3" key="1">
    <citation type="submission" date="2020-06" db="EMBL/GenBank/DDBJ databases">
        <title>A chromosome-scale genome assembly of Talaromyces rugulosus W13939.</title>
        <authorList>
            <person name="Wang B."/>
            <person name="Guo L."/>
            <person name="Ye K."/>
            <person name="Wang L."/>
        </authorList>
    </citation>
    <scope>NUCLEOTIDE SEQUENCE [LARGE SCALE GENOMIC DNA]</scope>
    <source>
        <strain evidence="3">W13939</strain>
    </source>
</reference>
<proteinExistence type="predicted"/>
<evidence type="ECO:0000313" key="3">
    <source>
        <dbReference type="Proteomes" id="UP000509510"/>
    </source>
</evidence>
<protein>
    <submittedName>
        <fullName evidence="2">Uncharacterized protein</fullName>
    </submittedName>
</protein>
<gene>
    <name evidence="2" type="ORF">TRUGW13939_02985</name>
</gene>
<dbReference type="GeneID" id="55990491"/>
<keyword evidence="3" id="KW-1185">Reference proteome</keyword>
<dbReference type="AlphaFoldDB" id="A0A7H8QPV0"/>
<dbReference type="RefSeq" id="XP_035342064.1">
    <property type="nucleotide sequence ID" value="XM_035486171.1"/>
</dbReference>
<evidence type="ECO:0000313" key="2">
    <source>
        <dbReference type="EMBL" id="QKX55886.1"/>
    </source>
</evidence>
<dbReference type="KEGG" id="trg:TRUGW13939_02985"/>